<accession>A0A2P4ZME9</accession>
<dbReference type="STRING" id="398673.A0A2P4ZME9"/>
<sequence length="3501" mass="386390">MSTYDKASRLRTNLHTADGCYDQGLAVSQAIINSSFGKLYDRYPAMQTLSYDAGIAKMEGEMLPSRLIIPEAEMNLAKIIHQLRFKTGTLTIANNPNPIKLDKFVIGVMCDLDMQFVKERPDETPEEKRQREFIEKEFKVPGDYRLERLYSKFTSAQWNHFDLYNSQYYDADGNPMTYEQWQQKDPTAAAAFGIMLSMYGTDMEAQGLSTLGLKITLPDLRGSGNYAYFQYDLFNPGSKSLAGLSDSDRHIIVPTDMIHQIYPYRDDQGNSEYGDSPKGDRNCLLYLEVVKKADGTDGQLPDAKQVGYSGNFCYPSQNSTPGVDGTFLLGGPLFMGRYLLPQLQMLNEASSIYVDKNTYGGGGGGWAFPMTIGSDPRYTNYENAAYAFKQSSDGLKWVYEKNVDKSTPVSQCTGGYASWWWSSDHWSKATTTVTWQPGSDLCVTVKGHYEYYRGITFAKNQQLTNPSTYSKEDYTGDWNLDIRMVVEDGVLKLKLESADDLGFVVTGDVEMSDDLGAYRNNKEKLRDDIKKHILPRLEVLRNSLRDGFQGDHQFVFPGTGQLEFQDVTFNNEGDIITTVVWKEVDGPVIVKPPPKTGSANYSAGFQRPTEPHIWETTFRKTELIMTFQTSETPMSRSQVDALCADLLPRVVVGDARLLNAIRANLGVTGSSLRGSIDTALSISGMQASRDNQARLDLVLLLDDISGQSVDLIMFCFAGETSIGSCRQLTTRIFTMPAASPDVPAGTEASWVRVRERLFGLEPTAAVLGLARSGSLPLPDDLDDGSVVLSILEAAAGPLNFDIARESMQRFLDGDAVRAEVPGISDEQRQASRDFLFRLQRLQALVNELEDIGALMKCGFRSADDISKTGDAAIQSMVGQGIPRERAAKIRNHAVVVAIRSEGLFTAALKARGSGDGRTSDALAAITGPVSMAVVSQDDEEPPLAPEINLSAMFKLENMGCADCASITGPAAYYVDLLQTVAGIKLPDQTSLLKKLFERRPDLGDLQLSCANTKILIPYIDLVNEVLESVLWYLKRGGDQMIPPFDMDDSDTCDSVITQPRHVNYAVYTDIVQKMVYPMTTSPYNLGTDSTRAYLSALGSSRYGLLSTFQSPYVVVDPTGSLSGAQPVLDRALAAEVLNLQHEDYVAISKEGFYPLDFLEAVDSTVTPQKYAQLIDLRTAGQYWGYAKDADMVATTGGLTNVKDQLLPRSGLSLKDLLDILMTRYIGGQLVIESADGGPQFTGELADMRLRLLKPDSTTGPLDADICWRLQAFLRLRRKLQWKVGELDSIAVPLAGNRTTAFDPQLLDGLAAVKQMVDLSGRSPTELQPLWGDMNTHGPNSLYAEHFIWGPIPIAERPIFEPDENGNVLQGNYKISDHILTLALALRVSTASLDAIVSTTKLTDRLTLPNVSFLYRVCLLCQLLDISPADYTALLSLYPASFDPFESPKATLALLQEVRALLSAESDPWTLEQLLFVVKGQSGLPGGKYDLSISKVLRVAVSMFTTLRASGLDSENGEAAEASSRRVQRISKRLFGASAGAMVARYINGCSLDKLEEGEALLLIKRHVAARVGLERAESVSSGLLSVQGTAATIPEERRKLFIEAVGPLVPQTRERQIIMESVKSQAEDIDGSTLQFALSEIVRVPTQNQQALQSGMDVLLSLAENTELPGGNFDGYMLPPNTDTYIISIDAETAPAALVLDGVSISFSKATGSNNRWEAKTGPLIEGRPYRLVLTGNANDFQWIAQNMIGNPPASFSQEVLVPKEVVADATAVLSRLIQVSDVIGSFRLELGEVAFWQSNGVFDFNALSFQAIRNLQLYSGLKQEFAGRGATEPLLSLYQWLYNPTSRSGAVLSGILSAVAARPKRICQDFLLAKYPGVGGESSDEMKGIFRDIGALVQMQESLKLMDKLGLQSISLSSLFAVAKPVRPPTVSGDFASAATLRLGLQSTFTGADVNGVKNALAVANDQIRSNSRDALVQCLLLEDYAQKNQLTSADKLFAHFLIDVQMGSSLQTSRIKQAIATVQLFVQRCMLGAEKANGITGAVLMGRDDWDYVMQYRLWEANRKAYLYPENWLDPSLRDDKSQPFMAIESLILQMKLDGTGVRGIIEDYVRQANEVANLQIETYLWERENKNDSTNYNAKLHFFGRTRTSPPGYYYRRLDVGGSALTPIAYWMPWTAMNVGIALHEMDQTGQRLARPGSYILPAKLGGRLFVFLPDITAGQRPLDDENGQLTFEKFAQQKRLKDGQADLQWEVRLGYTEYRNGVWSAKKVSHSTIIIPPDSRGEPLPDISSIKFWVDVKKLPPANSDVLVVRVERLGQDNGKPAVQLLGQYQLRGQHLLLIGSDDMPVSTWTQPTRAANATIQTTFSKFGWLAPAQSDNNAAKSDIYNGSRVVKPWLGYLGRGTDKAQYDWTMSLDTVNNDAPTGFVYDVAKVDGTETYFAFPPFMANPNAPEQAIYFNERFYDRVSPLLMDTVNHAAGLEALYGVFGQLPKEAYPDAFGQRNSKIFHEKSTPFAIYNWELGVHIPSLIMERLMATQQFDLALDVARLAFDPSADGDRVDRPWKFPPFKDEQIRTSKGPDFDLDWKKKMSMDEWRANSFSVHAAARGNPVSYMKRIAMKYIEILIAAGDRYFRQNSLETIPLALQRYIEASQVFGPPPVELPALGKRAVKSYNQIAKDLNIMSNATVDMELELPFYSEPGKRGNGNMEGHATLGFLRTEYFCLPGNPFMVNLRTLIDDRLYKIRNGLDIDGVKRTLALWEPPIDPAVVVRANALRAMAGLAPPGADPDAPVPKYRFSYVVRRAQEVAKQLRRTESRLLMIKEKKDAAALAALQVEHRKTLADLSKSIEDDQKTDLQKQIDLLKQQRKTQEMILKHNSQLTGDSKTAPKTDESWEDIPQEYTTLSSNAFRMSRYEDDEVSQMERSSNMSDLAKGLKIVSGVLNAIPYTYIQAQPVGVGMACAFSGKQIAAVTDSLAAVAEIQAEHYVTKANIGYRQSSAIQRLQQRRLDANTAGRAIEHIDMQIAQLTAKMDTHETTMKLKQEMVDSVAAEAKWLQSKYSNEQLYSSLDNSLGALLYQTYVTGKEMAAKAQEMLDREKPARNAMAKANNNQGGGTSFLDRAVQSGHLLGEALSLDLARLEAADMEDAEADAEVQKTVSLRQLDPLALLELHESGTASFRLPESVFDMDFPGHYYRRIVSVGMSVPCVADRHTSLNCTLSLQSHRYRVTPQARDADTYNDAADDNGGVDASAFRTDRIPIASVAVGTCTIPSTGAVQQQQQQQQQQAEFNFSLGSSGNKDKYGPFEGAGAISDWQIRLPSAVRPFDYDTISDVLLHIKYTAFNGGDDFRQMAESALLKRLARVEGTASVMAVELASEYSNQWQSCVASSTDSTATLDLSRLRSALPYWAQRAKAKAENVMLLVTPKPVAAALDKLELRTSYSNTVKLAANRALKAGGHAALVSQSAVGDVTNDWKIVGLGGNSTVTRAWLLIEYTVTGLKQ</sequence>
<dbReference type="InterPro" id="IPR046839">
    <property type="entry name" value="ABC_toxin_N"/>
</dbReference>
<dbReference type="InterPro" id="IPR041079">
    <property type="entry name" value="Neuraminidase-like"/>
</dbReference>
<dbReference type="GeneID" id="29981059"/>
<reference evidence="4 5" key="1">
    <citation type="journal article" date="2016" name="Genome Announc.">
        <title>Draft Whole-Genome Sequence of Trichoderma gamsii T6085, a Promising Biocontrol Agent of Fusarium Head Blight on Wheat.</title>
        <authorList>
            <person name="Baroncelli R."/>
            <person name="Zapparata A."/>
            <person name="Piaggeschi G."/>
            <person name="Sarrocco S."/>
            <person name="Vannacci G."/>
        </authorList>
    </citation>
    <scope>NUCLEOTIDE SEQUENCE [LARGE SCALE GENOMIC DNA]</scope>
    <source>
        <strain evidence="4 5">T6085</strain>
    </source>
</reference>
<evidence type="ECO:0000259" key="1">
    <source>
        <dbReference type="Pfam" id="PF18276"/>
    </source>
</evidence>
<evidence type="ECO:0008006" key="6">
    <source>
        <dbReference type="Google" id="ProtNLM"/>
    </source>
</evidence>
<proteinExistence type="predicted"/>
<dbReference type="InterPro" id="IPR040840">
    <property type="entry name" value="TcA_TcB_BD"/>
</dbReference>
<feature type="domain" description="Tc toxin complex TcA C-terminal TcB-binding" evidence="1">
    <location>
        <begin position="3024"/>
        <end position="3341"/>
    </location>
</feature>
<dbReference type="Pfam" id="PF20220">
    <property type="entry name" value="ABC_toxin_N"/>
    <property type="match status" value="1"/>
</dbReference>
<evidence type="ECO:0000313" key="4">
    <source>
        <dbReference type="EMBL" id="PON25444.1"/>
    </source>
</evidence>
<dbReference type="Pfam" id="PF18413">
    <property type="entry name" value="Neuraminidase"/>
    <property type="match status" value="1"/>
</dbReference>
<keyword evidence="5" id="KW-1185">Reference proteome</keyword>
<dbReference type="RefSeq" id="XP_024405557.1">
    <property type="nucleotide sequence ID" value="XM_024549699.1"/>
</dbReference>
<dbReference type="Pfam" id="PF18276">
    <property type="entry name" value="TcA_TcB_BD"/>
    <property type="match status" value="1"/>
</dbReference>
<feature type="domain" description="Neuraminidase-like" evidence="2">
    <location>
        <begin position="2121"/>
        <end position="2293"/>
    </location>
</feature>
<evidence type="ECO:0000259" key="3">
    <source>
        <dbReference type="Pfam" id="PF20220"/>
    </source>
</evidence>
<evidence type="ECO:0000313" key="5">
    <source>
        <dbReference type="Proteomes" id="UP000054821"/>
    </source>
</evidence>
<evidence type="ECO:0000259" key="2">
    <source>
        <dbReference type="Pfam" id="PF18413"/>
    </source>
</evidence>
<feature type="domain" description="ABC toxin N-terminal" evidence="3">
    <location>
        <begin position="1967"/>
        <end position="2091"/>
    </location>
</feature>
<organism evidence="4 5">
    <name type="scientific">Trichoderma gamsii</name>
    <dbReference type="NCBI Taxonomy" id="398673"/>
    <lineage>
        <taxon>Eukaryota</taxon>
        <taxon>Fungi</taxon>
        <taxon>Dikarya</taxon>
        <taxon>Ascomycota</taxon>
        <taxon>Pezizomycotina</taxon>
        <taxon>Sordariomycetes</taxon>
        <taxon>Hypocreomycetidae</taxon>
        <taxon>Hypocreales</taxon>
        <taxon>Hypocreaceae</taxon>
        <taxon>Trichoderma</taxon>
    </lineage>
</organism>
<dbReference type="Proteomes" id="UP000054821">
    <property type="component" value="Unassembled WGS sequence"/>
</dbReference>
<protein>
    <recommendedName>
        <fullName evidence="6">PA14 domain-containing protein</fullName>
    </recommendedName>
</protein>
<dbReference type="EMBL" id="JPDN02000018">
    <property type="protein sequence ID" value="PON25444.1"/>
    <property type="molecule type" value="Genomic_DNA"/>
</dbReference>
<name>A0A2P4ZME9_9HYPO</name>
<comment type="caution">
    <text evidence="4">The sequence shown here is derived from an EMBL/GenBank/DDBJ whole genome shotgun (WGS) entry which is preliminary data.</text>
</comment>
<gene>
    <name evidence="4" type="ORF">TGAM01_v205738</name>
</gene>